<evidence type="ECO:0000313" key="1">
    <source>
        <dbReference type="EMBL" id="KAK0058578.1"/>
    </source>
</evidence>
<comment type="caution">
    <text evidence="1">The sequence shown here is derived from an EMBL/GenBank/DDBJ whole genome shotgun (WGS) entry which is preliminary data.</text>
</comment>
<dbReference type="Gene3D" id="1.10.3210.10">
    <property type="entry name" value="Hypothetical protein af1432"/>
    <property type="match status" value="1"/>
</dbReference>
<evidence type="ECO:0000313" key="2">
    <source>
        <dbReference type="Proteomes" id="UP001233172"/>
    </source>
</evidence>
<reference evidence="1" key="1">
    <citation type="journal article" date="2023" name="PLoS Negl. Trop. Dis.">
        <title>A genome sequence for Biomphalaria pfeifferi, the major vector snail for the human-infecting parasite Schistosoma mansoni.</title>
        <authorList>
            <person name="Bu L."/>
            <person name="Lu L."/>
            <person name="Laidemitt M.R."/>
            <person name="Zhang S.M."/>
            <person name="Mutuku M."/>
            <person name="Mkoji G."/>
            <person name="Steinauer M."/>
            <person name="Loker E.S."/>
        </authorList>
    </citation>
    <scope>NUCLEOTIDE SEQUENCE</scope>
    <source>
        <strain evidence="1">KasaAsao</strain>
    </source>
</reference>
<dbReference type="AlphaFoldDB" id="A0AAD8FC97"/>
<dbReference type="GO" id="GO:0008832">
    <property type="term" value="F:dGTPase activity"/>
    <property type="evidence" value="ECO:0007669"/>
    <property type="project" value="TreeGrafter"/>
</dbReference>
<proteinExistence type="predicted"/>
<reference evidence="1" key="2">
    <citation type="submission" date="2023-04" db="EMBL/GenBank/DDBJ databases">
        <authorList>
            <person name="Bu L."/>
            <person name="Lu L."/>
            <person name="Laidemitt M.R."/>
            <person name="Zhang S.M."/>
            <person name="Mutuku M."/>
            <person name="Mkoji G."/>
            <person name="Steinauer M."/>
            <person name="Loker E.S."/>
        </authorList>
    </citation>
    <scope>NUCLEOTIDE SEQUENCE</scope>
    <source>
        <strain evidence="1">KasaAsao</strain>
        <tissue evidence="1">Whole Snail</tissue>
    </source>
</reference>
<dbReference type="GO" id="GO:0006203">
    <property type="term" value="P:dGTP catabolic process"/>
    <property type="evidence" value="ECO:0007669"/>
    <property type="project" value="TreeGrafter"/>
</dbReference>
<dbReference type="Proteomes" id="UP001233172">
    <property type="component" value="Unassembled WGS sequence"/>
</dbReference>
<dbReference type="InterPro" id="IPR050135">
    <property type="entry name" value="dGTPase-like"/>
</dbReference>
<dbReference type="PANTHER" id="PTHR11373:SF4">
    <property type="entry name" value="DEOXYNUCLEOSIDE TRIPHOSPHATE TRIPHOSPHOHYDROLASE SAMHD1"/>
    <property type="match status" value="1"/>
</dbReference>
<accession>A0AAD8FC97</accession>
<dbReference type="EMBL" id="JASAOG010000047">
    <property type="protein sequence ID" value="KAK0058578.1"/>
    <property type="molecule type" value="Genomic_DNA"/>
</dbReference>
<protein>
    <submittedName>
        <fullName evidence="1">Deoxynucleoside triphosphate triphosphohydrolase SAMHD1-like isoform X1</fullName>
    </submittedName>
</protein>
<dbReference type="PANTHER" id="PTHR11373">
    <property type="entry name" value="DEOXYNUCLEOSIDE TRIPHOSPHATE TRIPHOSPHOHYDROLASE"/>
    <property type="match status" value="1"/>
</dbReference>
<dbReference type="SUPFAM" id="SSF109604">
    <property type="entry name" value="HD-domain/PDEase-like"/>
    <property type="match status" value="1"/>
</dbReference>
<sequence>MATSKTERSKSSWKDISKQTFVETLKNECVDEELIQVVKDIGFKELTLGQILPELKQDKLMKLENIHYYDVKHLTEIINILKNGSEIKRNKIFSDPIHGQFEVHPACKIIIDTPQFQRLRFLKRIGACNFVFQGALHNKFEHALGVSHLAGKFVRMLRQNQPELGITRNDMLCVEIGGLCCNLGYGPFTRVYEEMYLPSLEKKSSLEKRTVEMFNELLEFEPQSHQNVLQILTSDFDLDDNDIQFIRELISGQNVTGSTAWPYEGRQPYKAFLYEIVHNNRNMVDAYTWDYLARDCFYLGLKNNFDHLRYMQMARVIEVDGELQICMRDKVLINNI</sequence>
<dbReference type="GO" id="GO:0005634">
    <property type="term" value="C:nucleus"/>
    <property type="evidence" value="ECO:0007669"/>
    <property type="project" value="TreeGrafter"/>
</dbReference>
<keyword evidence="2" id="KW-1185">Reference proteome</keyword>
<organism evidence="1 2">
    <name type="scientific">Biomphalaria pfeifferi</name>
    <name type="common">Bloodfluke planorb</name>
    <name type="synonym">Freshwater snail</name>
    <dbReference type="NCBI Taxonomy" id="112525"/>
    <lineage>
        <taxon>Eukaryota</taxon>
        <taxon>Metazoa</taxon>
        <taxon>Spiralia</taxon>
        <taxon>Lophotrochozoa</taxon>
        <taxon>Mollusca</taxon>
        <taxon>Gastropoda</taxon>
        <taxon>Heterobranchia</taxon>
        <taxon>Euthyneura</taxon>
        <taxon>Panpulmonata</taxon>
        <taxon>Hygrophila</taxon>
        <taxon>Lymnaeoidea</taxon>
        <taxon>Planorbidae</taxon>
        <taxon>Biomphalaria</taxon>
    </lineage>
</organism>
<name>A0AAD8FC97_BIOPF</name>
<gene>
    <name evidence="1" type="ORF">Bpfe_011883</name>
</gene>